<sequence length="410" mass="47242">MQPRPDPVSFPFDPDLTDLILTTLSDIQGLESIILSSKFVYNVFNSRRASILRAVVSNQLGPATPSAVRLLKVMMNVDAYWRGWLAPLPVSKLPKEQDFQPNNVDTIITMREAHILAANHNVVQELELLYSWRKKDPRLSSSRLTRCESDRFQAALYRVWFVCALYGRPAPANRVGKAKSKRLREIRGDVSREQAKFLQSFSPSQMTPLLEVWTFMVDLATWAVRAEFFPQKSHSLEAYLIWCGPRTTLQAFRGNLTSVDRKVVPALRTSYEQFCEVFNVAESLKQPGDGVLILPHERFLSKLKCEQCARAPLEGLWSESNWSYLRGIVPPSEFFNFVELPWWNSYTDADVLGDICRSTPYSQLIGEVFLLRSKAYRTWQPGYWLCTTCLQIFMRDNIEAFCRSREYPEQ</sequence>
<dbReference type="EMBL" id="JAGFBS010000048">
    <property type="protein sequence ID" value="KAG6370545.1"/>
    <property type="molecule type" value="Genomic_DNA"/>
</dbReference>
<name>A0A8I2YEP3_9AGAM</name>
<dbReference type="Proteomes" id="UP000683000">
    <property type="component" value="Unassembled WGS sequence"/>
</dbReference>
<gene>
    <name evidence="1" type="ORF">JVT61DRAFT_11334</name>
</gene>
<reference evidence="1" key="1">
    <citation type="submission" date="2021-03" db="EMBL/GenBank/DDBJ databases">
        <title>Evolutionary innovations through gain and loss of genes in the ectomycorrhizal Boletales.</title>
        <authorList>
            <person name="Wu G."/>
            <person name="Miyauchi S."/>
            <person name="Morin E."/>
            <person name="Yang Z.-L."/>
            <person name="Xu J."/>
            <person name="Martin F.M."/>
        </authorList>
    </citation>
    <scope>NUCLEOTIDE SEQUENCE</scope>
    <source>
        <strain evidence="1">BR01</strain>
    </source>
</reference>
<comment type="caution">
    <text evidence="1">The sequence shown here is derived from an EMBL/GenBank/DDBJ whole genome shotgun (WGS) entry which is preliminary data.</text>
</comment>
<organism evidence="1 2">
    <name type="scientific">Boletus reticuloceps</name>
    <dbReference type="NCBI Taxonomy" id="495285"/>
    <lineage>
        <taxon>Eukaryota</taxon>
        <taxon>Fungi</taxon>
        <taxon>Dikarya</taxon>
        <taxon>Basidiomycota</taxon>
        <taxon>Agaricomycotina</taxon>
        <taxon>Agaricomycetes</taxon>
        <taxon>Agaricomycetidae</taxon>
        <taxon>Boletales</taxon>
        <taxon>Boletineae</taxon>
        <taxon>Boletaceae</taxon>
        <taxon>Boletoideae</taxon>
        <taxon>Boletus</taxon>
    </lineage>
</organism>
<evidence type="ECO:0000313" key="1">
    <source>
        <dbReference type="EMBL" id="KAG6370545.1"/>
    </source>
</evidence>
<protein>
    <submittedName>
        <fullName evidence="1">Uncharacterized protein</fullName>
    </submittedName>
</protein>
<dbReference type="AlphaFoldDB" id="A0A8I2YEP3"/>
<dbReference type="OrthoDB" id="2638450at2759"/>
<keyword evidence="2" id="KW-1185">Reference proteome</keyword>
<accession>A0A8I2YEP3</accession>
<evidence type="ECO:0000313" key="2">
    <source>
        <dbReference type="Proteomes" id="UP000683000"/>
    </source>
</evidence>
<proteinExistence type="predicted"/>